<dbReference type="AlphaFoldDB" id="A0A1I7RPC9"/>
<reference evidence="4" key="1">
    <citation type="submission" date="2016-11" db="UniProtKB">
        <authorList>
            <consortium name="WormBaseParasite"/>
        </authorList>
    </citation>
    <scope>IDENTIFICATION</scope>
</reference>
<dbReference type="WBParaSite" id="BXY_0257000.1">
    <property type="protein sequence ID" value="BXY_0257000.1"/>
    <property type="gene ID" value="BXY_0257000"/>
</dbReference>
<dbReference type="EMBL" id="CAJFCV020000002">
    <property type="protein sequence ID" value="CAG9095816.1"/>
    <property type="molecule type" value="Genomic_DNA"/>
</dbReference>
<keyword evidence="3" id="KW-1185">Reference proteome</keyword>
<evidence type="ECO:0000313" key="2">
    <source>
        <dbReference type="Proteomes" id="UP000095284"/>
    </source>
</evidence>
<dbReference type="EMBL" id="CAJFDI010000002">
    <property type="protein sequence ID" value="CAD5214839.1"/>
    <property type="molecule type" value="Genomic_DNA"/>
</dbReference>
<dbReference type="OrthoDB" id="6285987at2759"/>
<reference evidence="1" key="2">
    <citation type="submission" date="2020-09" db="EMBL/GenBank/DDBJ databases">
        <authorList>
            <person name="Kikuchi T."/>
        </authorList>
    </citation>
    <scope>NUCLEOTIDE SEQUENCE</scope>
    <source>
        <strain evidence="1">Ka4C1</strain>
    </source>
</reference>
<evidence type="ECO:0000313" key="3">
    <source>
        <dbReference type="Proteomes" id="UP000659654"/>
    </source>
</evidence>
<dbReference type="Proteomes" id="UP000095284">
    <property type="component" value="Unplaced"/>
</dbReference>
<gene>
    <name evidence="1" type="ORF">BXYJ_LOCUS3730</name>
</gene>
<evidence type="ECO:0000313" key="4">
    <source>
        <dbReference type="WBParaSite" id="BXY_0257000.1"/>
    </source>
</evidence>
<proteinExistence type="predicted"/>
<name>A0A1I7RPC9_BURXY</name>
<organism evidence="2 4">
    <name type="scientific">Bursaphelenchus xylophilus</name>
    <name type="common">Pinewood nematode worm</name>
    <name type="synonym">Aphelenchoides xylophilus</name>
    <dbReference type="NCBI Taxonomy" id="6326"/>
    <lineage>
        <taxon>Eukaryota</taxon>
        <taxon>Metazoa</taxon>
        <taxon>Ecdysozoa</taxon>
        <taxon>Nematoda</taxon>
        <taxon>Chromadorea</taxon>
        <taxon>Rhabditida</taxon>
        <taxon>Tylenchina</taxon>
        <taxon>Tylenchomorpha</taxon>
        <taxon>Aphelenchoidea</taxon>
        <taxon>Aphelenchoididae</taxon>
        <taxon>Bursaphelenchus</taxon>
    </lineage>
</organism>
<dbReference type="Proteomes" id="UP000659654">
    <property type="component" value="Unassembled WGS sequence"/>
</dbReference>
<dbReference type="Proteomes" id="UP000582659">
    <property type="component" value="Unassembled WGS sequence"/>
</dbReference>
<accession>A0A1I7RPC9</accession>
<evidence type="ECO:0000313" key="1">
    <source>
        <dbReference type="EMBL" id="CAD5214839.1"/>
    </source>
</evidence>
<sequence length="358" mass="42815">MQIRQKEGREAEVRRQIWMNLLPLNDTYIVLSSDLNFYYLLHVPVAAMYWIGKGVKVLLVIVLRDNEDATDHDFALMELINFLEGEMNVKVIYYRNYTIPSSQFSQTVRAFAAGSEFAHTLDPDKTVFVTSDVDFFPRNISSHIPNTHRGKEIMTYGPDGTDYIRWFGEKYHMYSMTSVGMTLRRWREVIGIPHDQPVDGKFIDSYINKTFDNRIHRQGMYWRWFLDQRFVSLKIKRWIDKNEEKFREISERSCSGERLDRKYWPSAEELEKMNLWEKYESAHLTPGIVYEQIWNVNMPFYKKIFTEDQIKQLAGIREKVLSARDIKKYVTHSYHPEFQNAFWKTIYNMDDMLNKTQH</sequence>
<protein>
    <submittedName>
        <fullName evidence="1">(pine wood nematode) hypothetical protein</fullName>
    </submittedName>
</protein>